<evidence type="ECO:0000256" key="2">
    <source>
        <dbReference type="ARBA" id="ARBA00010617"/>
    </source>
</evidence>
<organism evidence="6 7">
    <name type="scientific">Streptomyces gamaensis</name>
    <dbReference type="NCBI Taxonomy" id="1763542"/>
    <lineage>
        <taxon>Bacteria</taxon>
        <taxon>Bacillati</taxon>
        <taxon>Actinomycetota</taxon>
        <taxon>Actinomycetes</taxon>
        <taxon>Kitasatosporales</taxon>
        <taxon>Streptomycetaceae</taxon>
        <taxon>Streptomyces</taxon>
    </lineage>
</organism>
<dbReference type="InterPro" id="IPR001128">
    <property type="entry name" value="Cyt_P450"/>
</dbReference>
<dbReference type="InterPro" id="IPR002403">
    <property type="entry name" value="Cyt_P450_E_grp-IV"/>
</dbReference>
<keyword evidence="5" id="KW-0503">Monooxygenase</keyword>
<dbReference type="PRINTS" id="PR00465">
    <property type="entry name" value="EP450IV"/>
</dbReference>
<keyword evidence="5" id="KW-0560">Oxidoreductase</keyword>
<accession>A0ABW0YXS7</accession>
<dbReference type="PRINTS" id="PR00385">
    <property type="entry name" value="P450"/>
</dbReference>
<gene>
    <name evidence="6" type="ORF">ACFP1Z_07615</name>
</gene>
<dbReference type="Pfam" id="PF00067">
    <property type="entry name" value="p450"/>
    <property type="match status" value="1"/>
</dbReference>
<dbReference type="InterPro" id="IPR036396">
    <property type="entry name" value="Cyt_P450_sf"/>
</dbReference>
<dbReference type="Gene3D" id="1.10.630.10">
    <property type="entry name" value="Cytochrome P450"/>
    <property type="match status" value="1"/>
</dbReference>
<dbReference type="SUPFAM" id="SSF48264">
    <property type="entry name" value="Cytochrome P450"/>
    <property type="match status" value="1"/>
</dbReference>
<proteinExistence type="inferred from homology"/>
<keyword evidence="7" id="KW-1185">Reference proteome</keyword>
<keyword evidence="4 5" id="KW-0408">Iron</keyword>
<dbReference type="RefSeq" id="WP_390315142.1">
    <property type="nucleotide sequence ID" value="NZ_JBHSPB010000004.1"/>
</dbReference>
<evidence type="ECO:0000256" key="5">
    <source>
        <dbReference type="RuleBase" id="RU000461"/>
    </source>
</evidence>
<dbReference type="InterPro" id="IPR050121">
    <property type="entry name" value="Cytochrome_P450_monoxygenase"/>
</dbReference>
<comment type="similarity">
    <text evidence="2 5">Belongs to the cytochrome P450 family.</text>
</comment>
<dbReference type="PANTHER" id="PTHR24305:SF166">
    <property type="entry name" value="CYTOCHROME P450 12A4, MITOCHONDRIAL-RELATED"/>
    <property type="match status" value="1"/>
</dbReference>
<comment type="cofactor">
    <cofactor evidence="1">
        <name>heme</name>
        <dbReference type="ChEBI" id="CHEBI:30413"/>
    </cofactor>
</comment>
<evidence type="ECO:0000256" key="3">
    <source>
        <dbReference type="ARBA" id="ARBA00022723"/>
    </source>
</evidence>
<dbReference type="InterPro" id="IPR017972">
    <property type="entry name" value="Cyt_P450_CS"/>
</dbReference>
<evidence type="ECO:0000256" key="1">
    <source>
        <dbReference type="ARBA" id="ARBA00001971"/>
    </source>
</evidence>
<name>A0ABW0YXS7_9ACTN</name>
<dbReference type="PANTHER" id="PTHR24305">
    <property type="entry name" value="CYTOCHROME P450"/>
    <property type="match status" value="1"/>
</dbReference>
<evidence type="ECO:0000256" key="4">
    <source>
        <dbReference type="ARBA" id="ARBA00023004"/>
    </source>
</evidence>
<comment type="caution">
    <text evidence="6">The sequence shown here is derived from an EMBL/GenBank/DDBJ whole genome shotgun (WGS) entry which is preliminary data.</text>
</comment>
<dbReference type="Proteomes" id="UP001596083">
    <property type="component" value="Unassembled WGS sequence"/>
</dbReference>
<reference evidence="7" key="1">
    <citation type="journal article" date="2019" name="Int. J. Syst. Evol. Microbiol.">
        <title>The Global Catalogue of Microorganisms (GCM) 10K type strain sequencing project: providing services to taxonomists for standard genome sequencing and annotation.</title>
        <authorList>
            <consortium name="The Broad Institute Genomics Platform"/>
            <consortium name="The Broad Institute Genome Sequencing Center for Infectious Disease"/>
            <person name="Wu L."/>
            <person name="Ma J."/>
        </authorList>
    </citation>
    <scope>NUCLEOTIDE SEQUENCE [LARGE SCALE GENOMIC DNA]</scope>
    <source>
        <strain evidence="7">CGMCC 4.7304</strain>
    </source>
</reference>
<sequence length="461" mass="50376">MTTAVHPVPVPPATAAGGLPLAGHLLAILRDPLTFFQKQHAVGTEGVVKLRLGPKPVHLVTRADLVRRLLADPVAFDKGGAFIDSAKALVGNAVGTCPTVDHRTQRPMLQPAFHHRRIVEYSRVMQRCAAALAGSWQDGQYVELVDVLHRLAARVAARTLFSGPGAAHAAEEIQRHFPAMLAGLHRRMFIPVDWVHRAPVPVNAAFDAALHGIQRTVEGEIRAYRAEEAGGADRGDLLSAMMRARDPYTGVRLTDAELKDQVISMLMGAIETTGSTAAWLLHHLAGEPQAEETVLAELRRAVGERGVRAEDLRGMGALKQCLTEVLRLYPPFWLLSRVATRPVELGGYLVPAGADVLFSPYCLQRDPGVFADPDRFDPWRWDPDRVTPAQKESQLPFGTGSRKCLGDVFGATEISLIVATVLQRWQIGPATGLRVVPVVKGTMRPSLMPMVVRRREEAYAR</sequence>
<dbReference type="PROSITE" id="PS00086">
    <property type="entry name" value="CYTOCHROME_P450"/>
    <property type="match status" value="1"/>
</dbReference>
<keyword evidence="5" id="KW-0349">Heme</keyword>
<dbReference type="EMBL" id="JBHSPB010000004">
    <property type="protein sequence ID" value="MFC5720034.1"/>
    <property type="molecule type" value="Genomic_DNA"/>
</dbReference>
<evidence type="ECO:0000313" key="7">
    <source>
        <dbReference type="Proteomes" id="UP001596083"/>
    </source>
</evidence>
<evidence type="ECO:0000313" key="6">
    <source>
        <dbReference type="EMBL" id="MFC5720034.1"/>
    </source>
</evidence>
<protein>
    <submittedName>
        <fullName evidence="6">Cytochrome P450</fullName>
    </submittedName>
</protein>
<keyword evidence="3 5" id="KW-0479">Metal-binding</keyword>